<dbReference type="PANTHER" id="PTHR34203">
    <property type="entry name" value="METHYLTRANSFERASE, FKBM FAMILY PROTEIN"/>
    <property type="match status" value="1"/>
</dbReference>
<proteinExistence type="predicted"/>
<name>A0A1F6DT94_9BACT</name>
<dbReference type="InterPro" id="IPR052514">
    <property type="entry name" value="SAM-dependent_MTase"/>
</dbReference>
<comment type="caution">
    <text evidence="2">The sequence shown here is derived from an EMBL/GenBank/DDBJ whole genome shotgun (WGS) entry which is preliminary data.</text>
</comment>
<gene>
    <name evidence="2" type="ORF">A3C94_00900</name>
</gene>
<organism evidence="2 3">
    <name type="scientific">Candidatus Kaiserbacteria bacterium RIFCSPHIGHO2_02_FULL_55_17</name>
    <dbReference type="NCBI Taxonomy" id="1798496"/>
    <lineage>
        <taxon>Bacteria</taxon>
        <taxon>Candidatus Kaiseribacteriota</taxon>
    </lineage>
</organism>
<dbReference type="EMBL" id="MFLJ01000016">
    <property type="protein sequence ID" value="OGG64623.1"/>
    <property type="molecule type" value="Genomic_DNA"/>
</dbReference>
<reference evidence="2 3" key="1">
    <citation type="journal article" date="2016" name="Nat. Commun.">
        <title>Thousands of microbial genomes shed light on interconnected biogeochemical processes in an aquifer system.</title>
        <authorList>
            <person name="Anantharaman K."/>
            <person name="Brown C.T."/>
            <person name="Hug L.A."/>
            <person name="Sharon I."/>
            <person name="Castelle C.J."/>
            <person name="Probst A.J."/>
            <person name="Thomas B.C."/>
            <person name="Singh A."/>
            <person name="Wilkins M.J."/>
            <person name="Karaoz U."/>
            <person name="Brodie E.L."/>
            <person name="Williams K.H."/>
            <person name="Hubbard S.S."/>
            <person name="Banfield J.F."/>
        </authorList>
    </citation>
    <scope>NUCLEOTIDE SEQUENCE [LARGE SCALE GENOMIC DNA]</scope>
</reference>
<evidence type="ECO:0000313" key="2">
    <source>
        <dbReference type="EMBL" id="OGG64623.1"/>
    </source>
</evidence>
<dbReference type="STRING" id="1798496.A3C94_00900"/>
<sequence length="285" mass="30762">MNGKEMIVRVPTSHGMFFVDVGSDKKMAGALQNGEYPNEGLLAVARVFVNEKSIVIDIGAHIGTFAVPIARTAGTVIAFEPSPDAFALLSRNATEHAIPLQLINKALGSKKGSGTLVTRNASNAGANTLVAGGDIPVTTLDDEVAHADLIKIDVEGMELDVLHGGAKLIARARPVVMFEVNLSQLRAHGASPRALERFFTERNYRLYVPLAQKNKLARVRSATLLTACIAPRAWLFFGESAPFDLIAVPTERPLPVSSTGFDTALLYIIKNNLLVKARRIRAYLH</sequence>
<evidence type="ECO:0000313" key="3">
    <source>
        <dbReference type="Proteomes" id="UP000177232"/>
    </source>
</evidence>
<evidence type="ECO:0000259" key="1">
    <source>
        <dbReference type="Pfam" id="PF05050"/>
    </source>
</evidence>
<feature type="domain" description="Methyltransferase FkbM" evidence="1">
    <location>
        <begin position="57"/>
        <end position="206"/>
    </location>
</feature>
<accession>A0A1F6DT94</accession>
<dbReference type="InterPro" id="IPR029063">
    <property type="entry name" value="SAM-dependent_MTases_sf"/>
</dbReference>
<protein>
    <recommendedName>
        <fullName evidence="1">Methyltransferase FkbM domain-containing protein</fullName>
    </recommendedName>
</protein>
<dbReference type="Pfam" id="PF05050">
    <property type="entry name" value="Methyltransf_21"/>
    <property type="match status" value="1"/>
</dbReference>
<dbReference type="Gene3D" id="3.40.50.150">
    <property type="entry name" value="Vaccinia Virus protein VP39"/>
    <property type="match status" value="1"/>
</dbReference>
<dbReference type="InterPro" id="IPR006342">
    <property type="entry name" value="FkbM_mtfrase"/>
</dbReference>
<dbReference type="SUPFAM" id="SSF53335">
    <property type="entry name" value="S-adenosyl-L-methionine-dependent methyltransferases"/>
    <property type="match status" value="1"/>
</dbReference>
<dbReference type="Proteomes" id="UP000177232">
    <property type="component" value="Unassembled WGS sequence"/>
</dbReference>
<dbReference type="NCBIfam" id="TIGR01444">
    <property type="entry name" value="fkbM_fam"/>
    <property type="match status" value="1"/>
</dbReference>
<dbReference type="AlphaFoldDB" id="A0A1F6DT94"/>
<dbReference type="PANTHER" id="PTHR34203:SF15">
    <property type="entry name" value="SLL1173 PROTEIN"/>
    <property type="match status" value="1"/>
</dbReference>